<feature type="compositionally biased region" description="Basic and acidic residues" evidence="9">
    <location>
        <begin position="603"/>
        <end position="613"/>
    </location>
</feature>
<dbReference type="InterPro" id="IPR004875">
    <property type="entry name" value="DDE_SF_endonuclease_dom"/>
</dbReference>
<dbReference type="Proteomes" id="UP001652740">
    <property type="component" value="Unplaced"/>
</dbReference>
<dbReference type="GeneID" id="116413704"/>
<feature type="domain" description="PHD-type" evidence="10">
    <location>
        <begin position="621"/>
        <end position="666"/>
    </location>
</feature>
<dbReference type="PANTHER" id="PTHR19303">
    <property type="entry name" value="TRANSPOSON"/>
    <property type="match status" value="1"/>
</dbReference>
<evidence type="ECO:0000313" key="13">
    <source>
        <dbReference type="Proteomes" id="UP001652740"/>
    </source>
</evidence>
<evidence type="ECO:0000256" key="2">
    <source>
        <dbReference type="ARBA" id="ARBA00022723"/>
    </source>
</evidence>
<dbReference type="InterPro" id="IPR011011">
    <property type="entry name" value="Znf_FYVE_PHD"/>
</dbReference>
<dbReference type="PANTHER" id="PTHR19303:SF74">
    <property type="entry name" value="POGO TRANSPOSABLE ELEMENT WITH KRAB DOMAIN"/>
    <property type="match status" value="1"/>
</dbReference>
<evidence type="ECO:0000313" key="14">
    <source>
        <dbReference type="RefSeq" id="XP_031770080.2"/>
    </source>
</evidence>
<proteinExistence type="predicted"/>
<evidence type="ECO:0000256" key="9">
    <source>
        <dbReference type="SAM" id="MobiDB-lite"/>
    </source>
</evidence>
<dbReference type="GO" id="GO:0005634">
    <property type="term" value="C:nucleus"/>
    <property type="evidence" value="ECO:0007669"/>
    <property type="project" value="UniProtKB-SubCell"/>
</dbReference>
<dbReference type="Gene3D" id="3.30.40.10">
    <property type="entry name" value="Zinc/RING finger domain, C3HC4 (zinc finger)"/>
    <property type="match status" value="1"/>
</dbReference>
<sequence length="666" mass="76433">MPPKRAQWTEENLRAALAAIERGQLTQRAAAERYNIPRRTLRNHVKSKSIIKRLGRRSILTIDQEKDLVQRIIRFANIGVPVTPKVIRRQAFLFCENYDIKHNFNKDSGIAGKDWLKMFLKRNPEISKRKAQFMNPGRAQKLNRPIVAQHFQEVKDLYEELDILQNPQRLYNMDEKGCRLTIHHQQTVLAQKGARRVHLIAPEHAENVTIAMCVNAVGTAIPPMIIFKGQRQKSEYSDNLPAGSLVKMAPKGSMTTELFIEFIKHLGKYKTQGKVLLIFDGASSHLDYTIVEEADKHDIVLYCLPSNTTHELQPLDKSVNKSFEHHWDQEAMTYMYQNPDRRLTKSNFNKIFSKTWSRALIHENIINGFRATGLFPFNPDVLPDEAFAPAILTEHPPPQTSTIIEANVEYPEVTSRYDTVSPSILNNEECTIADIVTPEKQIAVKALTDIATSTFPVKVPQSKNTNCNASTLSPKPSTSGIMTKRPLILSSDSETDIEPDAVQKMLSRNDHSRINIYTYEEDSDDDTQLASLKTKETKSPFQELMPTPNYAVIKEKPRRKAINYRGQRITRDLFKKREELKENKMIKVKKSKKANQKTKDRKNKSGKDSSKVKKSKIIESEWFCHACKEGRVSDMRQCVQCFKWYHEECVGLSTDDKDMFYCCDCD</sequence>
<comment type="subcellular location">
    <subcellularLocation>
        <location evidence="1 8">Nucleus</location>
    </subcellularLocation>
</comment>
<evidence type="ECO:0000259" key="12">
    <source>
        <dbReference type="PROSITE" id="PS51253"/>
    </source>
</evidence>
<dbReference type="Pfam" id="PF03221">
    <property type="entry name" value="HTH_Tnp_Tc5"/>
    <property type="match status" value="1"/>
</dbReference>
<evidence type="ECO:0000256" key="4">
    <source>
        <dbReference type="ARBA" id="ARBA00022833"/>
    </source>
</evidence>
<dbReference type="SUPFAM" id="SSF46689">
    <property type="entry name" value="Homeodomain-like"/>
    <property type="match status" value="1"/>
</dbReference>
<dbReference type="InterPro" id="IPR019787">
    <property type="entry name" value="Znf_PHD-finger"/>
</dbReference>
<dbReference type="InterPro" id="IPR013083">
    <property type="entry name" value="Znf_RING/FYVE/PHD"/>
</dbReference>
<evidence type="ECO:0000256" key="1">
    <source>
        <dbReference type="ARBA" id="ARBA00004123"/>
    </source>
</evidence>
<dbReference type="PROSITE" id="PS51253">
    <property type="entry name" value="HTH_CENPB"/>
    <property type="match status" value="1"/>
</dbReference>
<keyword evidence="3 7" id="KW-0863">Zinc-finger</keyword>
<dbReference type="GO" id="GO:0003677">
    <property type="term" value="F:DNA binding"/>
    <property type="evidence" value="ECO:0007669"/>
    <property type="project" value="UniProtKB-UniRule"/>
</dbReference>
<evidence type="ECO:0000256" key="3">
    <source>
        <dbReference type="ARBA" id="ARBA00022771"/>
    </source>
</evidence>
<gene>
    <name evidence="14" type="primary">LOC116413704</name>
</gene>
<evidence type="ECO:0000256" key="8">
    <source>
        <dbReference type="PROSITE-ProRule" id="PRU00320"/>
    </source>
</evidence>
<keyword evidence="6 8" id="KW-0539">Nucleus</keyword>
<dbReference type="InParanoid" id="A0A6J3CE68"/>
<feature type="DNA-binding region" description="H-T-H motif" evidence="8">
    <location>
        <begin position="27"/>
        <end position="47"/>
    </location>
</feature>
<accession>A0A6J3CE68</accession>
<dbReference type="PROSITE" id="PS50016">
    <property type="entry name" value="ZF_PHD_2"/>
    <property type="match status" value="1"/>
</dbReference>
<evidence type="ECO:0000256" key="6">
    <source>
        <dbReference type="ARBA" id="ARBA00023242"/>
    </source>
</evidence>
<evidence type="ECO:0000259" key="11">
    <source>
        <dbReference type="PROSITE" id="PS50960"/>
    </source>
</evidence>
<feature type="domain" description="HTH psq-type" evidence="11">
    <location>
        <begin position="1"/>
        <end position="51"/>
    </location>
</feature>
<feature type="region of interest" description="Disordered" evidence="9">
    <location>
        <begin position="585"/>
        <end position="613"/>
    </location>
</feature>
<dbReference type="InterPro" id="IPR050863">
    <property type="entry name" value="CenT-Element_Derived"/>
</dbReference>
<protein>
    <submittedName>
        <fullName evidence="14">Uncharacterized protein LOC116413704</fullName>
    </submittedName>
</protein>
<keyword evidence="13" id="KW-1185">Reference proteome</keyword>
<dbReference type="InterPro" id="IPR007889">
    <property type="entry name" value="HTH_Psq"/>
</dbReference>
<reference evidence="14" key="1">
    <citation type="submission" date="2025-08" db="UniProtKB">
        <authorList>
            <consortium name="RefSeq"/>
        </authorList>
    </citation>
    <scope>IDENTIFICATION</scope>
    <source>
        <tissue evidence="14">Whole larvae</tissue>
    </source>
</reference>
<keyword evidence="4" id="KW-0862">Zinc</keyword>
<keyword evidence="5 8" id="KW-0238">DNA-binding</keyword>
<dbReference type="Pfam" id="PF03184">
    <property type="entry name" value="DDE_1"/>
    <property type="match status" value="1"/>
</dbReference>
<dbReference type="SUPFAM" id="SSF57903">
    <property type="entry name" value="FYVE/PHD zinc finger"/>
    <property type="match status" value="1"/>
</dbReference>
<dbReference type="KEGG" id="gmw:116413704"/>
<dbReference type="CDD" id="cd15489">
    <property type="entry name" value="PHD_SF"/>
    <property type="match status" value="1"/>
</dbReference>
<dbReference type="Gene3D" id="1.10.10.60">
    <property type="entry name" value="Homeodomain-like"/>
    <property type="match status" value="1"/>
</dbReference>
<dbReference type="AlphaFoldDB" id="A0A6J3CE68"/>
<dbReference type="InterPro" id="IPR006600">
    <property type="entry name" value="HTH_CenpB_DNA-bd_dom"/>
</dbReference>
<evidence type="ECO:0000259" key="10">
    <source>
        <dbReference type="PROSITE" id="PS50016"/>
    </source>
</evidence>
<dbReference type="InterPro" id="IPR009057">
    <property type="entry name" value="Homeodomain-like_sf"/>
</dbReference>
<keyword evidence="2" id="KW-0479">Metal-binding</keyword>
<organism evidence="13 14">
    <name type="scientific">Galleria mellonella</name>
    <name type="common">Greater wax moth</name>
    <dbReference type="NCBI Taxonomy" id="7137"/>
    <lineage>
        <taxon>Eukaryota</taxon>
        <taxon>Metazoa</taxon>
        <taxon>Ecdysozoa</taxon>
        <taxon>Arthropoda</taxon>
        <taxon>Hexapoda</taxon>
        <taxon>Insecta</taxon>
        <taxon>Pterygota</taxon>
        <taxon>Neoptera</taxon>
        <taxon>Endopterygota</taxon>
        <taxon>Lepidoptera</taxon>
        <taxon>Glossata</taxon>
        <taxon>Ditrysia</taxon>
        <taxon>Pyraloidea</taxon>
        <taxon>Pyralidae</taxon>
        <taxon>Galleriinae</taxon>
        <taxon>Galleria</taxon>
    </lineage>
</organism>
<dbReference type="Pfam" id="PF05225">
    <property type="entry name" value="HTH_psq"/>
    <property type="match status" value="1"/>
</dbReference>
<dbReference type="PROSITE" id="PS50960">
    <property type="entry name" value="HTH_PSQ"/>
    <property type="match status" value="1"/>
</dbReference>
<dbReference type="GO" id="GO:0008270">
    <property type="term" value="F:zinc ion binding"/>
    <property type="evidence" value="ECO:0007669"/>
    <property type="project" value="UniProtKB-KW"/>
</dbReference>
<feature type="compositionally biased region" description="Basic residues" evidence="9">
    <location>
        <begin position="586"/>
        <end position="602"/>
    </location>
</feature>
<evidence type="ECO:0000256" key="5">
    <source>
        <dbReference type="ARBA" id="ARBA00023125"/>
    </source>
</evidence>
<dbReference type="RefSeq" id="XP_031770080.2">
    <property type="nucleotide sequence ID" value="XM_031914220.2"/>
</dbReference>
<feature type="domain" description="HTH CENPB-type" evidence="12">
    <location>
        <begin position="52"/>
        <end position="129"/>
    </location>
</feature>
<evidence type="ECO:0000256" key="7">
    <source>
        <dbReference type="PROSITE-ProRule" id="PRU00146"/>
    </source>
</evidence>
<dbReference type="OrthoDB" id="8058166at2759"/>
<name>A0A6J3CE68_GALME</name>